<dbReference type="PANTHER" id="PTHR42973:SF39">
    <property type="entry name" value="FAD-BINDING PCMH-TYPE DOMAIN-CONTAINING PROTEIN"/>
    <property type="match status" value="1"/>
</dbReference>
<comment type="cofactor">
    <cofactor evidence="1">
        <name>FAD</name>
        <dbReference type="ChEBI" id="CHEBI:57692"/>
    </cofactor>
</comment>
<dbReference type="GO" id="GO:0071949">
    <property type="term" value="F:FAD binding"/>
    <property type="evidence" value="ECO:0007669"/>
    <property type="project" value="InterPro"/>
</dbReference>
<dbReference type="OrthoDB" id="545125at2"/>
<dbReference type="Proteomes" id="UP000198680">
    <property type="component" value="Unassembled WGS sequence"/>
</dbReference>
<dbReference type="SUPFAM" id="SSF56176">
    <property type="entry name" value="FAD-binding/transporter-associated domain-like"/>
    <property type="match status" value="1"/>
</dbReference>
<keyword evidence="5" id="KW-0560">Oxidoreductase</keyword>
<proteinExistence type="inferred from homology"/>
<dbReference type="Gene3D" id="3.30.465.10">
    <property type="match status" value="1"/>
</dbReference>
<evidence type="ECO:0000256" key="1">
    <source>
        <dbReference type="ARBA" id="ARBA00001974"/>
    </source>
</evidence>
<evidence type="ECO:0000256" key="3">
    <source>
        <dbReference type="ARBA" id="ARBA00022630"/>
    </source>
</evidence>
<dbReference type="InterPro" id="IPR016167">
    <property type="entry name" value="FAD-bd_PCMH_sub1"/>
</dbReference>
<dbReference type="Pfam" id="PF01565">
    <property type="entry name" value="FAD_binding_4"/>
    <property type="match status" value="1"/>
</dbReference>
<evidence type="ECO:0000313" key="8">
    <source>
        <dbReference type="Proteomes" id="UP000198680"/>
    </source>
</evidence>
<feature type="domain" description="FAD-binding PCMH-type" evidence="6">
    <location>
        <begin position="39"/>
        <end position="209"/>
    </location>
</feature>
<dbReference type="InterPro" id="IPR016166">
    <property type="entry name" value="FAD-bd_PCMH"/>
</dbReference>
<keyword evidence="4" id="KW-0274">FAD</keyword>
<dbReference type="STRING" id="1137991.SAMN05660642_00706"/>
<keyword evidence="8" id="KW-1185">Reference proteome</keyword>
<dbReference type="GO" id="GO:0016491">
    <property type="term" value="F:oxidoreductase activity"/>
    <property type="evidence" value="ECO:0007669"/>
    <property type="project" value="UniProtKB-KW"/>
</dbReference>
<name>A0A1G9MNJ1_9ACTN</name>
<dbReference type="EMBL" id="FNHE01000002">
    <property type="protein sequence ID" value="SDL75487.1"/>
    <property type="molecule type" value="Genomic_DNA"/>
</dbReference>
<protein>
    <submittedName>
        <fullName evidence="7">FAD/FMN-containing dehydrogenase</fullName>
    </submittedName>
</protein>
<evidence type="ECO:0000313" key="7">
    <source>
        <dbReference type="EMBL" id="SDL75487.1"/>
    </source>
</evidence>
<gene>
    <name evidence="7" type="ORF">SAMN05660642_00706</name>
</gene>
<accession>A0A1G9MNJ1</accession>
<dbReference type="InterPro" id="IPR006094">
    <property type="entry name" value="Oxid_FAD_bind_N"/>
</dbReference>
<evidence type="ECO:0000259" key="6">
    <source>
        <dbReference type="PROSITE" id="PS51387"/>
    </source>
</evidence>
<dbReference type="Gene3D" id="3.30.43.10">
    <property type="entry name" value="Uridine Diphospho-n-acetylenolpyruvylglucosamine Reductase, domain 2"/>
    <property type="match status" value="1"/>
</dbReference>
<evidence type="ECO:0000256" key="4">
    <source>
        <dbReference type="ARBA" id="ARBA00022827"/>
    </source>
</evidence>
<dbReference type="RefSeq" id="WP_091215029.1">
    <property type="nucleotide sequence ID" value="NZ_FNHE01000002.1"/>
</dbReference>
<dbReference type="AlphaFoldDB" id="A0A1G9MNJ1"/>
<dbReference type="PROSITE" id="PS51387">
    <property type="entry name" value="FAD_PCMH"/>
    <property type="match status" value="1"/>
</dbReference>
<dbReference type="Gene3D" id="3.40.462.20">
    <property type="match status" value="1"/>
</dbReference>
<organism evidence="7 8">
    <name type="scientific">Geodermatophilus siccatus</name>
    <dbReference type="NCBI Taxonomy" id="1137991"/>
    <lineage>
        <taxon>Bacteria</taxon>
        <taxon>Bacillati</taxon>
        <taxon>Actinomycetota</taxon>
        <taxon>Actinomycetes</taxon>
        <taxon>Geodermatophilales</taxon>
        <taxon>Geodermatophilaceae</taxon>
        <taxon>Geodermatophilus</taxon>
    </lineage>
</organism>
<dbReference type="InterPro" id="IPR036318">
    <property type="entry name" value="FAD-bd_PCMH-like_sf"/>
</dbReference>
<dbReference type="InterPro" id="IPR050416">
    <property type="entry name" value="FAD-linked_Oxidoreductase"/>
</dbReference>
<dbReference type="Pfam" id="PF08031">
    <property type="entry name" value="BBE"/>
    <property type="match status" value="1"/>
</dbReference>
<sequence>MTQLLGGELQELRHVFAGRLITPADPDYDEARRVWNACIDRRPALIARCADAADVSAAIGFARRHGLEVSVRGGAHSAAGVAVADGAVMIDLSLLRQVDVDPLRRRARAGGGALNLHFDAAAQAHGLATPAGMVGHTGIGGLTLGGGMGHLTRRHGLAIDNLVGAEVVLADGRVVHASAQEHPDLFWAIRGGGGNFGVVTAFEFRLHPVGPMVQFGFLFWGLDQGPAALREARDVIDDLPRDVNIMIVGLNAPPAPFVPERHHLQPGYALIVTGFGSADEHTAVIDRIRERVPPLFDLVTPMPYVQVQQFTDEAAAWGSLVYDKGTQVAQLTDDVIRLITEHWPRKTSPSSAMFLYRLDAAYSEVGEDDTAFGGGRSPRFSVFILAIAESPDVLAADRAWVRSFWGALQDHALSSGSYVNDSSEFPDRWVRASYGAKYPRLAQIKRAYDPENVFRHNANIVPSAV</sequence>
<dbReference type="PANTHER" id="PTHR42973">
    <property type="entry name" value="BINDING OXIDOREDUCTASE, PUTATIVE (AFU_ORTHOLOGUE AFUA_1G17690)-RELATED"/>
    <property type="match status" value="1"/>
</dbReference>
<dbReference type="InterPro" id="IPR016169">
    <property type="entry name" value="FAD-bd_PCMH_sub2"/>
</dbReference>
<comment type="similarity">
    <text evidence="2">Belongs to the oxygen-dependent FAD-linked oxidoreductase family.</text>
</comment>
<dbReference type="InterPro" id="IPR012951">
    <property type="entry name" value="BBE"/>
</dbReference>
<keyword evidence="3" id="KW-0285">Flavoprotein</keyword>
<evidence type="ECO:0000256" key="5">
    <source>
        <dbReference type="ARBA" id="ARBA00023002"/>
    </source>
</evidence>
<reference evidence="8" key="1">
    <citation type="submission" date="2016-10" db="EMBL/GenBank/DDBJ databases">
        <authorList>
            <person name="Varghese N."/>
            <person name="Submissions S."/>
        </authorList>
    </citation>
    <scope>NUCLEOTIDE SEQUENCE [LARGE SCALE GENOMIC DNA]</scope>
    <source>
        <strain evidence="8">DSM 45419</strain>
    </source>
</reference>
<evidence type="ECO:0000256" key="2">
    <source>
        <dbReference type="ARBA" id="ARBA00005466"/>
    </source>
</evidence>